<proteinExistence type="predicted"/>
<sequence length="50" mass="5544">MVLADLGRKITSLHSLGIATIINEEVLSAMLKEVCRTLKLEDLLDTCRCI</sequence>
<evidence type="ECO:0000313" key="2">
    <source>
        <dbReference type="Proteomes" id="UP000694407"/>
    </source>
</evidence>
<dbReference type="Proteomes" id="UP000694407">
    <property type="component" value="Unplaced"/>
</dbReference>
<dbReference type="InterPro" id="IPR042101">
    <property type="entry name" value="SRP54_N_sf"/>
</dbReference>
<keyword evidence="2" id="KW-1185">Reference proteome</keyword>
<dbReference type="AlphaFoldDB" id="A0A8C5YKB4"/>
<reference evidence="1" key="1">
    <citation type="submission" date="2025-08" db="UniProtKB">
        <authorList>
            <consortium name="Ensembl"/>
        </authorList>
    </citation>
    <scope>IDENTIFICATION</scope>
</reference>
<reference evidence="1" key="2">
    <citation type="submission" date="2025-09" db="UniProtKB">
        <authorList>
            <consortium name="Ensembl"/>
        </authorList>
    </citation>
    <scope>IDENTIFICATION</scope>
</reference>
<name>A0A8C5YKB4_MARMA</name>
<accession>A0A8C5YKB4</accession>
<evidence type="ECO:0000313" key="1">
    <source>
        <dbReference type="Ensembl" id="ENSMMMP00000000118.1"/>
    </source>
</evidence>
<protein>
    <submittedName>
        <fullName evidence="1">Uncharacterized protein</fullName>
    </submittedName>
</protein>
<dbReference type="GeneTree" id="ENSGT00940000175190"/>
<dbReference type="Gene3D" id="1.20.120.140">
    <property type="entry name" value="Signal recognition particle SRP54, nucleotide-binding domain"/>
    <property type="match status" value="1"/>
</dbReference>
<organism evidence="1 2">
    <name type="scientific">Marmota marmota marmota</name>
    <name type="common">Alpine marmot</name>
    <dbReference type="NCBI Taxonomy" id="9994"/>
    <lineage>
        <taxon>Eukaryota</taxon>
        <taxon>Metazoa</taxon>
        <taxon>Chordata</taxon>
        <taxon>Craniata</taxon>
        <taxon>Vertebrata</taxon>
        <taxon>Euteleostomi</taxon>
        <taxon>Mammalia</taxon>
        <taxon>Eutheria</taxon>
        <taxon>Euarchontoglires</taxon>
        <taxon>Glires</taxon>
        <taxon>Rodentia</taxon>
        <taxon>Sciuromorpha</taxon>
        <taxon>Sciuridae</taxon>
        <taxon>Xerinae</taxon>
        <taxon>Marmotini</taxon>
        <taxon>Marmota</taxon>
    </lineage>
</organism>
<dbReference type="Ensembl" id="ENSMMMT00000000133.1">
    <property type="protein sequence ID" value="ENSMMMP00000000118.1"/>
    <property type="gene ID" value="ENSMMMG00000000118.1"/>
</dbReference>